<keyword evidence="1" id="KW-1133">Transmembrane helix</keyword>
<comment type="caution">
    <text evidence="3">The sequence shown here is derived from an EMBL/GenBank/DDBJ whole genome shotgun (WGS) entry which is preliminary data.</text>
</comment>
<name>A0A4Z0CCC9_9BURK</name>
<dbReference type="InterPro" id="IPR009936">
    <property type="entry name" value="DUF1468"/>
</dbReference>
<keyword evidence="4" id="KW-1185">Reference proteome</keyword>
<feature type="transmembrane region" description="Helical" evidence="1">
    <location>
        <begin position="87"/>
        <end position="117"/>
    </location>
</feature>
<dbReference type="RefSeq" id="WP_135248734.1">
    <property type="nucleotide sequence ID" value="NZ_SMLK01000001.1"/>
</dbReference>
<dbReference type="Pfam" id="PF07331">
    <property type="entry name" value="TctB"/>
    <property type="match status" value="1"/>
</dbReference>
<dbReference type="AlphaFoldDB" id="A0A4Z0CCC9"/>
<dbReference type="Proteomes" id="UP000297839">
    <property type="component" value="Unassembled WGS sequence"/>
</dbReference>
<feature type="transmembrane region" description="Helical" evidence="1">
    <location>
        <begin position="46"/>
        <end position="67"/>
    </location>
</feature>
<feature type="transmembrane region" description="Helical" evidence="1">
    <location>
        <begin position="12"/>
        <end position="34"/>
    </location>
</feature>
<feature type="transmembrane region" description="Helical" evidence="1">
    <location>
        <begin position="137"/>
        <end position="161"/>
    </location>
</feature>
<dbReference type="OrthoDB" id="8684819at2"/>
<accession>A0A4Z0CCC9</accession>
<protein>
    <submittedName>
        <fullName evidence="3">Tripartite tricarboxylate transporter TctB family protein</fullName>
    </submittedName>
</protein>
<sequence length="172" mass="17798">MNENTSSSRTPQALVGGGVLLIGLALAAGAVSIPGGAGYGGVGPNFLPWMIAGMLVLCGVLIVREAFTGGYRNREEPSGAANAWWPGLVWVSAGMLANAALITLLGFILSCSLCYLLAVQGLRRAMQQPATMSARTLAVDVVTGIAISAPVFWMFTQFLAINLPGLTSSGWI</sequence>
<organism evidence="3 4">
    <name type="scientific">Ramlibacter humi</name>
    <dbReference type="NCBI Taxonomy" id="2530451"/>
    <lineage>
        <taxon>Bacteria</taxon>
        <taxon>Pseudomonadati</taxon>
        <taxon>Pseudomonadota</taxon>
        <taxon>Betaproteobacteria</taxon>
        <taxon>Burkholderiales</taxon>
        <taxon>Comamonadaceae</taxon>
        <taxon>Ramlibacter</taxon>
    </lineage>
</organism>
<keyword evidence="1" id="KW-0812">Transmembrane</keyword>
<evidence type="ECO:0000313" key="3">
    <source>
        <dbReference type="EMBL" id="TFZ08704.1"/>
    </source>
</evidence>
<feature type="domain" description="DUF1468" evidence="2">
    <location>
        <begin position="16"/>
        <end position="164"/>
    </location>
</feature>
<evidence type="ECO:0000259" key="2">
    <source>
        <dbReference type="Pfam" id="PF07331"/>
    </source>
</evidence>
<reference evidence="3 4" key="1">
    <citation type="submission" date="2019-03" db="EMBL/GenBank/DDBJ databases">
        <title>Ramlibacter sp. 18x22-1, whole genome shotgun sequence.</title>
        <authorList>
            <person name="Zhang X."/>
            <person name="Feng G."/>
            <person name="Zhu H."/>
        </authorList>
    </citation>
    <scope>NUCLEOTIDE SEQUENCE [LARGE SCALE GENOMIC DNA]</scope>
    <source>
        <strain evidence="3 4">18x22-1</strain>
    </source>
</reference>
<evidence type="ECO:0000313" key="4">
    <source>
        <dbReference type="Proteomes" id="UP000297839"/>
    </source>
</evidence>
<evidence type="ECO:0000256" key="1">
    <source>
        <dbReference type="SAM" id="Phobius"/>
    </source>
</evidence>
<dbReference type="EMBL" id="SMLK01000001">
    <property type="protein sequence ID" value="TFZ08704.1"/>
    <property type="molecule type" value="Genomic_DNA"/>
</dbReference>
<gene>
    <name evidence="3" type="ORF">EZ216_06020</name>
</gene>
<proteinExistence type="predicted"/>
<keyword evidence="1" id="KW-0472">Membrane</keyword>